<reference evidence="1" key="1">
    <citation type="submission" date="2021-06" db="EMBL/GenBank/DDBJ databases">
        <authorList>
            <person name="Kallberg Y."/>
            <person name="Tangrot J."/>
            <person name="Rosling A."/>
        </authorList>
    </citation>
    <scope>NUCLEOTIDE SEQUENCE</scope>
    <source>
        <strain evidence="1">AU212A</strain>
    </source>
</reference>
<feature type="non-terminal residue" evidence="1">
    <location>
        <position position="1"/>
    </location>
</feature>
<gene>
    <name evidence="1" type="ORF">SCALOS_LOCUS1785</name>
</gene>
<proteinExistence type="predicted"/>
<accession>A0ACA9KCK7</accession>
<dbReference type="Proteomes" id="UP000789860">
    <property type="component" value="Unassembled WGS sequence"/>
</dbReference>
<sequence length="45" mass="5327">NSNKIMRDSRIMIKKESIISIENENMLNKINAKSWLSTKDKEIVY</sequence>
<organism evidence="1 2">
    <name type="scientific">Scutellospora calospora</name>
    <dbReference type="NCBI Taxonomy" id="85575"/>
    <lineage>
        <taxon>Eukaryota</taxon>
        <taxon>Fungi</taxon>
        <taxon>Fungi incertae sedis</taxon>
        <taxon>Mucoromycota</taxon>
        <taxon>Glomeromycotina</taxon>
        <taxon>Glomeromycetes</taxon>
        <taxon>Diversisporales</taxon>
        <taxon>Gigasporaceae</taxon>
        <taxon>Scutellospora</taxon>
    </lineage>
</organism>
<name>A0ACA9KCK7_9GLOM</name>
<protein>
    <submittedName>
        <fullName evidence="1">10936_t:CDS:1</fullName>
    </submittedName>
</protein>
<keyword evidence="2" id="KW-1185">Reference proteome</keyword>
<comment type="caution">
    <text evidence="1">The sequence shown here is derived from an EMBL/GenBank/DDBJ whole genome shotgun (WGS) entry which is preliminary data.</text>
</comment>
<dbReference type="EMBL" id="CAJVPM010001346">
    <property type="protein sequence ID" value="CAG8465152.1"/>
    <property type="molecule type" value="Genomic_DNA"/>
</dbReference>
<evidence type="ECO:0000313" key="1">
    <source>
        <dbReference type="EMBL" id="CAG8465152.1"/>
    </source>
</evidence>
<evidence type="ECO:0000313" key="2">
    <source>
        <dbReference type="Proteomes" id="UP000789860"/>
    </source>
</evidence>